<keyword evidence="1" id="KW-0479">Metal-binding</keyword>
<dbReference type="PROSITE" id="PS50004">
    <property type="entry name" value="C2"/>
    <property type="match status" value="1"/>
</dbReference>
<keyword evidence="5" id="KW-1185">Reference proteome</keyword>
<comment type="caution">
    <text evidence="4">The sequence shown here is derived from an EMBL/GenBank/DDBJ whole genome shotgun (WGS) entry which is preliminary data.</text>
</comment>
<sequence>MTRGILEVLLIAGCDLKKAHFFGKRNPYVIIKYGYHTRTSKIAQGKGPHSRRKRVWDETFTFDVDYPDAKLKKDHELKISFTVMERSHSCCFIKDTFIGEATVYIKDLLSLGAEVGKAAIRPTEYRVVLRNKVYHGEIRVAVSFRKVEDEKDQDVEDGKKVQSLINE</sequence>
<dbReference type="InterPro" id="IPR000008">
    <property type="entry name" value="C2_dom"/>
</dbReference>
<dbReference type="EMBL" id="JAJJMB010017986">
    <property type="protein sequence ID" value="KAI3832744.1"/>
    <property type="molecule type" value="Genomic_DNA"/>
</dbReference>
<dbReference type="Pfam" id="PF00168">
    <property type="entry name" value="C2"/>
    <property type="match status" value="1"/>
</dbReference>
<dbReference type="SMART" id="SM00239">
    <property type="entry name" value="C2"/>
    <property type="match status" value="1"/>
</dbReference>
<keyword evidence="2" id="KW-0106">Calcium</keyword>
<dbReference type="Proteomes" id="UP001202328">
    <property type="component" value="Unassembled WGS sequence"/>
</dbReference>
<evidence type="ECO:0000256" key="2">
    <source>
        <dbReference type="ARBA" id="ARBA00022837"/>
    </source>
</evidence>
<evidence type="ECO:0000259" key="3">
    <source>
        <dbReference type="PROSITE" id="PS50004"/>
    </source>
</evidence>
<dbReference type="SUPFAM" id="SSF49562">
    <property type="entry name" value="C2 domain (Calcium/lipid-binding domain, CaLB)"/>
    <property type="match status" value="1"/>
</dbReference>
<evidence type="ECO:0000313" key="5">
    <source>
        <dbReference type="Proteomes" id="UP001202328"/>
    </source>
</evidence>
<dbReference type="PANTHER" id="PTHR46502:SF15">
    <property type="entry name" value="16 KDA PHLOEM PROTEIN 1"/>
    <property type="match status" value="1"/>
</dbReference>
<evidence type="ECO:0000313" key="4">
    <source>
        <dbReference type="EMBL" id="KAI3832744.1"/>
    </source>
</evidence>
<dbReference type="Gene3D" id="2.60.40.150">
    <property type="entry name" value="C2 domain"/>
    <property type="match status" value="1"/>
</dbReference>
<dbReference type="GO" id="GO:0046872">
    <property type="term" value="F:metal ion binding"/>
    <property type="evidence" value="ECO:0007669"/>
    <property type="project" value="UniProtKB-KW"/>
</dbReference>
<proteinExistence type="predicted"/>
<feature type="domain" description="C2" evidence="3">
    <location>
        <begin position="1"/>
        <end position="119"/>
    </location>
</feature>
<evidence type="ECO:0000256" key="1">
    <source>
        <dbReference type="ARBA" id="ARBA00022723"/>
    </source>
</evidence>
<reference evidence="4" key="1">
    <citation type="submission" date="2022-04" db="EMBL/GenBank/DDBJ databases">
        <title>A functionally conserved STORR gene fusion in Papaver species that diverged 16.8 million years ago.</title>
        <authorList>
            <person name="Catania T."/>
        </authorList>
    </citation>
    <scope>NUCLEOTIDE SEQUENCE</scope>
    <source>
        <strain evidence="4">S-188037</strain>
    </source>
</reference>
<gene>
    <name evidence="4" type="ORF">MKW98_002290</name>
</gene>
<name>A0AAD4RUW7_9MAGN</name>
<protein>
    <recommendedName>
        <fullName evidence="3">C2 domain-containing protein</fullName>
    </recommendedName>
</protein>
<organism evidence="4 5">
    <name type="scientific">Papaver atlanticum</name>
    <dbReference type="NCBI Taxonomy" id="357466"/>
    <lineage>
        <taxon>Eukaryota</taxon>
        <taxon>Viridiplantae</taxon>
        <taxon>Streptophyta</taxon>
        <taxon>Embryophyta</taxon>
        <taxon>Tracheophyta</taxon>
        <taxon>Spermatophyta</taxon>
        <taxon>Magnoliopsida</taxon>
        <taxon>Ranunculales</taxon>
        <taxon>Papaveraceae</taxon>
        <taxon>Papaveroideae</taxon>
        <taxon>Papaver</taxon>
    </lineage>
</organism>
<accession>A0AAD4RUW7</accession>
<dbReference type="InterPro" id="IPR035892">
    <property type="entry name" value="C2_domain_sf"/>
</dbReference>
<dbReference type="AlphaFoldDB" id="A0AAD4RUW7"/>
<dbReference type="PANTHER" id="PTHR46502">
    <property type="entry name" value="C2 DOMAIN-CONTAINING"/>
    <property type="match status" value="1"/>
</dbReference>